<evidence type="ECO:0000313" key="3">
    <source>
        <dbReference type="Proteomes" id="UP001525968"/>
    </source>
</evidence>
<protein>
    <submittedName>
        <fullName evidence="2">Uncharacterized protein</fullName>
    </submittedName>
</protein>
<accession>A0ABT2PSY2</accession>
<keyword evidence="1" id="KW-0732">Signal</keyword>
<sequence length="138" mass="15328">MGKHIIAGLLALALGGHVAWAADYRIPDEFVGSYLATRSSTSCLRQNGADQALPVYLVVQPTQFRYGFLNPQDENSLDAMACRATHLVLAVNGSMDVRSECFAIDQLVKKRFRFTKRAGVLLLKDMEHGTEQEFEACY</sequence>
<organism evidence="2 3">
    <name type="scientific">Acidovorax bellezanensis</name>
    <dbReference type="NCBI Taxonomy" id="2976702"/>
    <lineage>
        <taxon>Bacteria</taxon>
        <taxon>Pseudomonadati</taxon>
        <taxon>Pseudomonadota</taxon>
        <taxon>Betaproteobacteria</taxon>
        <taxon>Burkholderiales</taxon>
        <taxon>Comamonadaceae</taxon>
        <taxon>Acidovorax</taxon>
    </lineage>
</organism>
<dbReference type="EMBL" id="JAODYH010000007">
    <property type="protein sequence ID" value="MCT9812243.1"/>
    <property type="molecule type" value="Genomic_DNA"/>
</dbReference>
<gene>
    <name evidence="2" type="ORF">N0K08_16485</name>
</gene>
<feature type="signal peptide" evidence="1">
    <location>
        <begin position="1"/>
        <end position="21"/>
    </location>
</feature>
<evidence type="ECO:0000256" key="1">
    <source>
        <dbReference type="SAM" id="SignalP"/>
    </source>
</evidence>
<dbReference type="Proteomes" id="UP001525968">
    <property type="component" value="Unassembled WGS sequence"/>
</dbReference>
<evidence type="ECO:0000313" key="2">
    <source>
        <dbReference type="EMBL" id="MCT9812243.1"/>
    </source>
</evidence>
<keyword evidence="3" id="KW-1185">Reference proteome</keyword>
<name>A0ABT2PSY2_9BURK</name>
<proteinExistence type="predicted"/>
<dbReference type="RefSeq" id="WP_261501476.1">
    <property type="nucleotide sequence ID" value="NZ_JAODYH010000007.1"/>
</dbReference>
<feature type="chain" id="PRO_5045642240" evidence="1">
    <location>
        <begin position="22"/>
        <end position="138"/>
    </location>
</feature>
<reference evidence="2 3" key="1">
    <citation type="submission" date="2022-09" db="EMBL/GenBank/DDBJ databases">
        <title>Draft genome of isolate Be4.</title>
        <authorList>
            <person name="Sanchez-Castro I."/>
            <person name="Martinez-Rodriguez P."/>
            <person name="Descostes M."/>
            <person name="Merroun M."/>
        </authorList>
    </citation>
    <scope>NUCLEOTIDE SEQUENCE [LARGE SCALE GENOMIC DNA]</scope>
    <source>
        <strain evidence="2 3">Be4</strain>
    </source>
</reference>
<comment type="caution">
    <text evidence="2">The sequence shown here is derived from an EMBL/GenBank/DDBJ whole genome shotgun (WGS) entry which is preliminary data.</text>
</comment>